<feature type="region of interest" description="Disordered" evidence="1">
    <location>
        <begin position="34"/>
        <end position="111"/>
    </location>
</feature>
<accession>A0A7I8J6Y2</accession>
<gene>
    <name evidence="2" type="ORF">SI7747_09012397</name>
</gene>
<dbReference type="EMBL" id="LR743596">
    <property type="protein sequence ID" value="CAA2626710.1"/>
    <property type="molecule type" value="Genomic_DNA"/>
</dbReference>
<proteinExistence type="predicted"/>
<feature type="region of interest" description="Disordered" evidence="1">
    <location>
        <begin position="200"/>
        <end position="246"/>
    </location>
</feature>
<dbReference type="Proteomes" id="UP001189122">
    <property type="component" value="Unassembled WGS sequence"/>
</dbReference>
<reference evidence="2 3" key="1">
    <citation type="submission" date="2019-12" db="EMBL/GenBank/DDBJ databases">
        <authorList>
            <person name="Scholz U."/>
            <person name="Mascher M."/>
            <person name="Fiebig A."/>
        </authorList>
    </citation>
    <scope>NUCLEOTIDE SEQUENCE</scope>
</reference>
<feature type="compositionally biased region" description="Basic and acidic residues" evidence="1">
    <location>
        <begin position="100"/>
        <end position="109"/>
    </location>
</feature>
<organism evidence="2">
    <name type="scientific">Spirodela intermedia</name>
    <name type="common">Intermediate duckweed</name>
    <dbReference type="NCBI Taxonomy" id="51605"/>
    <lineage>
        <taxon>Eukaryota</taxon>
        <taxon>Viridiplantae</taxon>
        <taxon>Streptophyta</taxon>
        <taxon>Embryophyta</taxon>
        <taxon>Tracheophyta</taxon>
        <taxon>Spermatophyta</taxon>
        <taxon>Magnoliopsida</taxon>
        <taxon>Liliopsida</taxon>
        <taxon>Araceae</taxon>
        <taxon>Lemnoideae</taxon>
        <taxon>Spirodela</taxon>
    </lineage>
</organism>
<dbReference type="PANTHER" id="PTHR47873:SF1">
    <property type="entry name" value="ARM REPEAT SUPERFAMILY PROTEIN"/>
    <property type="match status" value="1"/>
</dbReference>
<evidence type="ECO:0000313" key="3">
    <source>
        <dbReference type="Proteomes" id="UP001189122"/>
    </source>
</evidence>
<keyword evidence="3" id="KW-1185">Reference proteome</keyword>
<evidence type="ECO:0000313" key="2">
    <source>
        <dbReference type="EMBL" id="CAA2626710.1"/>
    </source>
</evidence>
<sequence length="302" mass="32632">MTSRSGHSQHHPKLKAPTRALFSCGMFRNCTQTVLSPTKTAPPPPAATTTTMTTPPPSVPTATAAEPEGRHPLSSSSSSSSTSQSFTQWRFPLTHPPSESSDHRLHQESDFATSTDDLSGAFHVAELHLPSGNRIPALRLIERCLALDPGAAAVPCPLPVMAGVVASILDPAAARPAAKVLLALLLSESNRRLAVEAKAAPARWRPSQPLRRREQPGRRRRSGRWPRWSSYARSQREREGVRHRGSVGDLRRPMGWCRTAGGGPDVVMALQGDCTPRGRRKGAKLLKALKEAGRLDLPDDGC</sequence>
<protein>
    <submittedName>
        <fullName evidence="2">Uncharacterized protein</fullName>
    </submittedName>
</protein>
<name>A0A7I8J6Y2_SPIIN</name>
<evidence type="ECO:0000256" key="1">
    <source>
        <dbReference type="SAM" id="MobiDB-lite"/>
    </source>
</evidence>
<dbReference type="PANTHER" id="PTHR47873">
    <property type="entry name" value="ARM REPEAT SUPERFAMILY PROTEIN"/>
    <property type="match status" value="1"/>
</dbReference>
<dbReference type="EMBL" id="CACRZD030000009">
    <property type="protein sequence ID" value="CAA6666008.1"/>
    <property type="molecule type" value="Genomic_DNA"/>
</dbReference>
<dbReference type="AlphaFoldDB" id="A0A7I8J6Y2"/>
<feature type="compositionally biased region" description="Low complexity" evidence="1">
    <location>
        <begin position="74"/>
        <end position="85"/>
    </location>
</feature>